<dbReference type="Proteomes" id="UP000799764">
    <property type="component" value="Unassembled WGS sequence"/>
</dbReference>
<dbReference type="OrthoDB" id="3769301at2759"/>
<accession>A0A9P4UHL8</accession>
<evidence type="ECO:0000313" key="1">
    <source>
        <dbReference type="EMBL" id="KAF2450771.1"/>
    </source>
</evidence>
<gene>
    <name evidence="1" type="ORF">P171DRAFT_427084</name>
</gene>
<keyword evidence="2" id="KW-1185">Reference proteome</keyword>
<comment type="caution">
    <text evidence="1">The sequence shown here is derived from an EMBL/GenBank/DDBJ whole genome shotgun (WGS) entry which is preliminary data.</text>
</comment>
<dbReference type="AlphaFoldDB" id="A0A9P4UHL8"/>
<sequence>MVFTPPFSNSTAFLALPLNICQQVYWFCILENLCFICSDSMDQQNRLEGWVEPLWCLDSSLDGHNTSGADSSFVENDCLHSEWESVEVFSGDGEDSNA</sequence>
<dbReference type="EMBL" id="MU001493">
    <property type="protein sequence ID" value="KAF2450771.1"/>
    <property type="molecule type" value="Genomic_DNA"/>
</dbReference>
<name>A0A9P4UHL8_9PLEO</name>
<evidence type="ECO:0000313" key="2">
    <source>
        <dbReference type="Proteomes" id="UP000799764"/>
    </source>
</evidence>
<proteinExistence type="predicted"/>
<organism evidence="1 2">
    <name type="scientific">Karstenula rhodostoma CBS 690.94</name>
    <dbReference type="NCBI Taxonomy" id="1392251"/>
    <lineage>
        <taxon>Eukaryota</taxon>
        <taxon>Fungi</taxon>
        <taxon>Dikarya</taxon>
        <taxon>Ascomycota</taxon>
        <taxon>Pezizomycotina</taxon>
        <taxon>Dothideomycetes</taxon>
        <taxon>Pleosporomycetidae</taxon>
        <taxon>Pleosporales</taxon>
        <taxon>Massarineae</taxon>
        <taxon>Didymosphaeriaceae</taxon>
        <taxon>Karstenula</taxon>
    </lineage>
</organism>
<reference evidence="1" key="1">
    <citation type="journal article" date="2020" name="Stud. Mycol.">
        <title>101 Dothideomycetes genomes: a test case for predicting lifestyles and emergence of pathogens.</title>
        <authorList>
            <person name="Haridas S."/>
            <person name="Albert R."/>
            <person name="Binder M."/>
            <person name="Bloem J."/>
            <person name="Labutti K."/>
            <person name="Salamov A."/>
            <person name="Andreopoulos B."/>
            <person name="Baker S."/>
            <person name="Barry K."/>
            <person name="Bills G."/>
            <person name="Bluhm B."/>
            <person name="Cannon C."/>
            <person name="Castanera R."/>
            <person name="Culley D."/>
            <person name="Daum C."/>
            <person name="Ezra D."/>
            <person name="Gonzalez J."/>
            <person name="Henrissat B."/>
            <person name="Kuo A."/>
            <person name="Liang C."/>
            <person name="Lipzen A."/>
            <person name="Lutzoni F."/>
            <person name="Magnuson J."/>
            <person name="Mondo S."/>
            <person name="Nolan M."/>
            <person name="Ohm R."/>
            <person name="Pangilinan J."/>
            <person name="Park H.-J."/>
            <person name="Ramirez L."/>
            <person name="Alfaro M."/>
            <person name="Sun H."/>
            <person name="Tritt A."/>
            <person name="Yoshinaga Y."/>
            <person name="Zwiers L.-H."/>
            <person name="Turgeon B."/>
            <person name="Goodwin S."/>
            <person name="Spatafora J."/>
            <person name="Crous P."/>
            <person name="Grigoriev I."/>
        </authorList>
    </citation>
    <scope>NUCLEOTIDE SEQUENCE</scope>
    <source>
        <strain evidence="1">CBS 690.94</strain>
    </source>
</reference>
<protein>
    <submittedName>
        <fullName evidence="1">Uncharacterized protein</fullName>
    </submittedName>
</protein>